<dbReference type="Proteomes" id="UP000318927">
    <property type="component" value="Chromosome"/>
</dbReference>
<dbReference type="OrthoDB" id="9784166at2"/>
<dbReference type="GO" id="GO:0016740">
    <property type="term" value="F:transferase activity"/>
    <property type="evidence" value="ECO:0007669"/>
    <property type="project" value="UniProtKB-KW"/>
</dbReference>
<dbReference type="InterPro" id="IPR043129">
    <property type="entry name" value="ATPase_NBD"/>
</dbReference>
<feature type="domain" description="Gcp-like" evidence="1">
    <location>
        <begin position="37"/>
        <end position="155"/>
    </location>
</feature>
<sequence length="187" mass="21981">MKVYLDTATEDFFVALFDDNYSLVDKIHLENYRKKVSLIPEQFSELLNRNSLQISQINQFITNIGPGFFTGVRSGMVFFRTISMQLNKKFSTISTFEILHEQNKEMKFIYLDAQGDKLYKFNSKLYGQENIKALIEVVEKVENINISKINFEQLSNNFGNYKKYFNNQEPLKQEVLYIKKPQIGVKK</sequence>
<dbReference type="NCBIfam" id="TIGR03725">
    <property type="entry name" value="T6A_YeaZ"/>
    <property type="match status" value="1"/>
</dbReference>
<dbReference type="InterPro" id="IPR000905">
    <property type="entry name" value="Gcp-like_dom"/>
</dbReference>
<accession>A0A5B8JY43</accession>
<keyword evidence="2" id="KW-0808">Transferase</keyword>
<dbReference type="EMBL" id="CP042295">
    <property type="protein sequence ID" value="QDY87240.1"/>
    <property type="molecule type" value="Genomic_DNA"/>
</dbReference>
<dbReference type="SUPFAM" id="SSF53067">
    <property type="entry name" value="Actin-like ATPase domain"/>
    <property type="match status" value="1"/>
</dbReference>
<dbReference type="KEGG" id="mans:FRW55_03715"/>
<name>A0A5B8JY43_9MOLU</name>
<dbReference type="RefSeq" id="WP_146368783.1">
    <property type="nucleotide sequence ID" value="NZ_CP042295.1"/>
</dbReference>
<organism evidence="2 3">
    <name type="scientific">Mycoplasma anserisalpingitidis</name>
    <dbReference type="NCBI Taxonomy" id="519450"/>
    <lineage>
        <taxon>Bacteria</taxon>
        <taxon>Bacillati</taxon>
        <taxon>Mycoplasmatota</taxon>
        <taxon>Mollicutes</taxon>
        <taxon>Mycoplasmataceae</taxon>
        <taxon>Mycoplasma</taxon>
    </lineage>
</organism>
<reference evidence="2 3" key="1">
    <citation type="journal article" date="2019" name="Microbiol. Resour. Announc.">
        <title>Complete Genome Sequences of Three Mycoplasma anserisalpingitis (Mycoplasma sp. 1220) Strains.</title>
        <authorList>
            <person name="Grozner D."/>
            <person name="Forro B."/>
            <person name="Kovacs A.B."/>
            <person name="Marton S."/>
            <person name="Banyai K."/>
            <person name="Kreizinger Z."/>
            <person name="Sulyok K.M."/>
            <person name="Gyuranecz M."/>
        </authorList>
    </citation>
    <scope>NUCLEOTIDE SEQUENCE [LARGE SCALE GENOMIC DNA]</scope>
    <source>
        <strain evidence="2 3">ATCC:BAA-2147</strain>
    </source>
</reference>
<gene>
    <name evidence="2" type="primary">tsaB</name>
    <name evidence="2" type="ORF">FRW55_03715</name>
</gene>
<dbReference type="Gene3D" id="3.30.420.40">
    <property type="match status" value="1"/>
</dbReference>
<dbReference type="Pfam" id="PF00814">
    <property type="entry name" value="TsaD"/>
    <property type="match status" value="1"/>
</dbReference>
<proteinExistence type="predicted"/>
<dbReference type="AlphaFoldDB" id="A0A5B8JY43"/>
<evidence type="ECO:0000313" key="3">
    <source>
        <dbReference type="Proteomes" id="UP000318927"/>
    </source>
</evidence>
<dbReference type="GO" id="GO:0002949">
    <property type="term" value="P:tRNA threonylcarbamoyladenosine modification"/>
    <property type="evidence" value="ECO:0007669"/>
    <property type="project" value="InterPro"/>
</dbReference>
<dbReference type="InterPro" id="IPR022496">
    <property type="entry name" value="T6A_TsaB"/>
</dbReference>
<evidence type="ECO:0000259" key="1">
    <source>
        <dbReference type="Pfam" id="PF00814"/>
    </source>
</evidence>
<protein>
    <submittedName>
        <fullName evidence="2">tRNA (Adenosine(37)-N6)-threonylcarbamoyltransferase complex dimerization subunit type 1 TsaB</fullName>
    </submittedName>
</protein>
<evidence type="ECO:0000313" key="2">
    <source>
        <dbReference type="EMBL" id="QDY87240.1"/>
    </source>
</evidence>
<keyword evidence="3" id="KW-1185">Reference proteome</keyword>
<dbReference type="Gene3D" id="3.30.420.200">
    <property type="match status" value="1"/>
</dbReference>